<dbReference type="EMBL" id="BBNQ01000009">
    <property type="protein sequence ID" value="GAL62986.1"/>
    <property type="molecule type" value="Genomic_DNA"/>
</dbReference>
<feature type="chain" id="PRO_5001865621" description="TonB-dependent receptor" evidence="1">
    <location>
        <begin position="21"/>
        <end position="91"/>
    </location>
</feature>
<evidence type="ECO:0008006" key="4">
    <source>
        <dbReference type="Google" id="ProtNLM"/>
    </source>
</evidence>
<dbReference type="RefSeq" id="WP_369441178.1">
    <property type="nucleotide sequence ID" value="NZ_BBNQ01000009.1"/>
</dbReference>
<protein>
    <recommendedName>
        <fullName evidence="4">TonB-dependent receptor</fullName>
    </recommendedName>
</protein>
<name>A0A090VE38_9FLAO</name>
<organism evidence="2 3">
    <name type="scientific">Algibacter lectus</name>
    <dbReference type="NCBI Taxonomy" id="221126"/>
    <lineage>
        <taxon>Bacteria</taxon>
        <taxon>Pseudomonadati</taxon>
        <taxon>Bacteroidota</taxon>
        <taxon>Flavobacteriia</taxon>
        <taxon>Flavobacteriales</taxon>
        <taxon>Flavobacteriaceae</taxon>
        <taxon>Algibacter</taxon>
    </lineage>
</organism>
<dbReference type="Pfam" id="PF13715">
    <property type="entry name" value="CarbopepD_reg_2"/>
    <property type="match status" value="1"/>
</dbReference>
<dbReference type="Proteomes" id="UP000029644">
    <property type="component" value="Unassembled WGS sequence"/>
</dbReference>
<reference evidence="2 3" key="1">
    <citation type="journal article" date="2014" name="Genome Announc.">
        <title>Draft Genome Sequences of Marine Flavobacterium Algibacter lectus Strains SS8 and NR4.</title>
        <authorList>
            <person name="Takatani N."/>
            <person name="Nakanishi M."/>
            <person name="Meirelles P."/>
            <person name="Mino S."/>
            <person name="Suda W."/>
            <person name="Oshima K."/>
            <person name="Hattori M."/>
            <person name="Ohkuma M."/>
            <person name="Hosokawa M."/>
            <person name="Miyashita K."/>
            <person name="Thompson F.L."/>
            <person name="Niwa A."/>
            <person name="Sawabe T."/>
            <person name="Sawabe T."/>
        </authorList>
    </citation>
    <scope>NUCLEOTIDE SEQUENCE [LARGE SCALE GENOMIC DNA]</scope>
    <source>
        <strain evidence="2 3">JCM 19300</strain>
    </source>
</reference>
<comment type="caution">
    <text evidence="2">The sequence shown here is derived from an EMBL/GenBank/DDBJ whole genome shotgun (WGS) entry which is preliminary data.</text>
</comment>
<gene>
    <name evidence="2" type="ORF">JCM19300_1004</name>
</gene>
<sequence>MTLKDFKIILALLISALGFAQHNVSGMVTFTKTNTPVADVKVYDKTSGVLATTDNSGFFKFETSKKELTLVFSLLNMLWKKLLLKPKTLQP</sequence>
<evidence type="ECO:0000256" key="1">
    <source>
        <dbReference type="SAM" id="SignalP"/>
    </source>
</evidence>
<dbReference type="AlphaFoldDB" id="A0A090VE38"/>
<evidence type="ECO:0000313" key="3">
    <source>
        <dbReference type="Proteomes" id="UP000029644"/>
    </source>
</evidence>
<evidence type="ECO:0000313" key="2">
    <source>
        <dbReference type="EMBL" id="GAL62986.1"/>
    </source>
</evidence>
<dbReference type="SUPFAM" id="SSF49464">
    <property type="entry name" value="Carboxypeptidase regulatory domain-like"/>
    <property type="match status" value="1"/>
</dbReference>
<dbReference type="InterPro" id="IPR008969">
    <property type="entry name" value="CarboxyPept-like_regulatory"/>
</dbReference>
<accession>A0A090VE38</accession>
<proteinExistence type="predicted"/>
<feature type="signal peptide" evidence="1">
    <location>
        <begin position="1"/>
        <end position="20"/>
    </location>
</feature>
<keyword evidence="1" id="KW-0732">Signal</keyword>